<gene>
    <name evidence="3" type="ORF">AVDCRST_MAG54-4932</name>
</gene>
<dbReference type="PANTHER" id="PTHR40763">
    <property type="entry name" value="MEMBRANE PROTEIN-RELATED"/>
    <property type="match status" value="1"/>
</dbReference>
<evidence type="ECO:0000313" key="3">
    <source>
        <dbReference type="EMBL" id="CAA9296983.1"/>
    </source>
</evidence>
<organism evidence="3">
    <name type="scientific">uncultured Actinomycetospora sp</name>
    <dbReference type="NCBI Taxonomy" id="1135996"/>
    <lineage>
        <taxon>Bacteria</taxon>
        <taxon>Bacillati</taxon>
        <taxon>Actinomycetota</taxon>
        <taxon>Actinomycetes</taxon>
        <taxon>Pseudonocardiales</taxon>
        <taxon>Pseudonocardiaceae</taxon>
        <taxon>Actinomycetospora</taxon>
        <taxon>environmental samples</taxon>
    </lineage>
</organism>
<dbReference type="InterPro" id="IPR012551">
    <property type="entry name" value="DUF1707_SHOCT-like"/>
</dbReference>
<protein>
    <recommendedName>
        <fullName evidence="2">DUF1707 domain-containing protein</fullName>
    </recommendedName>
</protein>
<dbReference type="AlphaFoldDB" id="A0A6J4K6R4"/>
<evidence type="ECO:0000256" key="1">
    <source>
        <dbReference type="SAM" id="MobiDB-lite"/>
    </source>
</evidence>
<dbReference type="EMBL" id="CADCTH010000623">
    <property type="protein sequence ID" value="CAA9296983.1"/>
    <property type="molecule type" value="Genomic_DNA"/>
</dbReference>
<evidence type="ECO:0000259" key="2">
    <source>
        <dbReference type="Pfam" id="PF08044"/>
    </source>
</evidence>
<accession>A0A6J4K6R4</accession>
<name>A0A6J4K6R4_9PSEU</name>
<feature type="domain" description="DUF1707" evidence="2">
    <location>
        <begin position="10"/>
        <end position="62"/>
    </location>
</feature>
<dbReference type="PANTHER" id="PTHR40763:SF5">
    <property type="entry name" value="MEMBRANE PROTEIN"/>
    <property type="match status" value="1"/>
</dbReference>
<sequence length="219" mass="22796">MTGQDPVPEMRIGDRERRATDDRLRAALDDGVLTVIEYDERVQQCWASRTQRELDTLVVDLPASSAVAPAASEAPATASAHRPPWHERLGRAVVPLVLAGVAVFVWSHLVTADDGGAVFGSRPVTVAPGDSEVQVGTLFGSAQVVVPPGVAVRSTGTMIFGSTECEQACALPAGAPTLPELVVDANGAFGSVEIVTPGEAATGGIDGDRERGDNDDDDD</sequence>
<dbReference type="Pfam" id="PF08044">
    <property type="entry name" value="DUF1707"/>
    <property type="match status" value="1"/>
</dbReference>
<reference evidence="3" key="1">
    <citation type="submission" date="2020-02" db="EMBL/GenBank/DDBJ databases">
        <authorList>
            <person name="Meier V. D."/>
        </authorList>
    </citation>
    <scope>NUCLEOTIDE SEQUENCE</scope>
    <source>
        <strain evidence="3">AVDCRST_MAG54</strain>
    </source>
</reference>
<proteinExistence type="predicted"/>
<feature type="region of interest" description="Disordered" evidence="1">
    <location>
        <begin position="198"/>
        <end position="219"/>
    </location>
</feature>